<feature type="region of interest" description="Disordered" evidence="4">
    <location>
        <begin position="15"/>
        <end position="45"/>
    </location>
</feature>
<dbReference type="AlphaFoldDB" id="A0A5N0TBC7"/>
<comment type="similarity">
    <text evidence="1 3">Belongs to the type-B carboxylesterase/lipase family.</text>
</comment>
<dbReference type="Pfam" id="PF00135">
    <property type="entry name" value="COesterase"/>
    <property type="match status" value="1"/>
</dbReference>
<dbReference type="InterPro" id="IPR050309">
    <property type="entry name" value="Type-B_Carboxylest/Lipase"/>
</dbReference>
<organism evidence="6 7">
    <name type="scientific">Microbacterium caowuchunii</name>
    <dbReference type="NCBI Taxonomy" id="2614638"/>
    <lineage>
        <taxon>Bacteria</taxon>
        <taxon>Bacillati</taxon>
        <taxon>Actinomycetota</taxon>
        <taxon>Actinomycetes</taxon>
        <taxon>Micrococcales</taxon>
        <taxon>Microbacteriaceae</taxon>
        <taxon>Microbacterium</taxon>
    </lineage>
</organism>
<dbReference type="GO" id="GO:0016787">
    <property type="term" value="F:hydrolase activity"/>
    <property type="evidence" value="ECO:0007669"/>
    <property type="project" value="UniProtKB-KW"/>
</dbReference>
<evidence type="ECO:0000256" key="3">
    <source>
        <dbReference type="RuleBase" id="RU361235"/>
    </source>
</evidence>
<dbReference type="PROSITE" id="PS00122">
    <property type="entry name" value="CARBOXYLESTERASE_B_1"/>
    <property type="match status" value="1"/>
</dbReference>
<evidence type="ECO:0000256" key="2">
    <source>
        <dbReference type="ARBA" id="ARBA00022801"/>
    </source>
</evidence>
<protein>
    <recommendedName>
        <fullName evidence="3">Carboxylic ester hydrolase</fullName>
        <ecNumber evidence="3">3.1.1.-</ecNumber>
    </recommendedName>
</protein>
<accession>A0A5N0TBC7</accession>
<evidence type="ECO:0000256" key="4">
    <source>
        <dbReference type="SAM" id="MobiDB-lite"/>
    </source>
</evidence>
<comment type="caution">
    <text evidence="6">The sequence shown here is derived from an EMBL/GenBank/DDBJ whole genome shotgun (WGS) entry which is preliminary data.</text>
</comment>
<keyword evidence="7" id="KW-1185">Reference proteome</keyword>
<name>A0A5N0TBC7_9MICO</name>
<keyword evidence="2 3" id="KW-0378">Hydrolase</keyword>
<evidence type="ECO:0000259" key="5">
    <source>
        <dbReference type="Pfam" id="PF00135"/>
    </source>
</evidence>
<reference evidence="7" key="1">
    <citation type="submission" date="2019-09" db="EMBL/GenBank/DDBJ databases">
        <title>Mumia zhuanghuii sp. nov. isolated from the intestinal contents of plateau pika (Ochotona curzoniae) in the Qinghai-Tibet plateau of China.</title>
        <authorList>
            <person name="Tian Z."/>
        </authorList>
    </citation>
    <scope>NUCLEOTIDE SEQUENCE [LARGE SCALE GENOMIC DNA]</scope>
    <source>
        <strain evidence="7">L-033</strain>
    </source>
</reference>
<evidence type="ECO:0000313" key="7">
    <source>
        <dbReference type="Proteomes" id="UP000326838"/>
    </source>
</evidence>
<evidence type="ECO:0000313" key="6">
    <source>
        <dbReference type="EMBL" id="KAA9132302.1"/>
    </source>
</evidence>
<dbReference type="InterPro" id="IPR029058">
    <property type="entry name" value="AB_hydrolase_fold"/>
</dbReference>
<dbReference type="PANTHER" id="PTHR11559">
    <property type="entry name" value="CARBOXYLESTERASE"/>
    <property type="match status" value="1"/>
</dbReference>
<proteinExistence type="inferred from homology"/>
<sequence length="527" mass="56319">MQPPPTFGRLSWRRITRRAEGPRAGATAGRRATRHPRSTVTPEPPVVHTAAGAVRGIQRPGSATFLGIPFAQAPVGDLRFAAPVPPEPWPGIRDATAYGPTPQRGDAGITLIPEPSVPGDATLNVNVFTPSADAAAALPVLVWIHGGAFVSGAPASPWYDGASFARDGVVVVTISYRLGFDGFGHIDGAPGNRGVRDWLAALEWVQENIAAFGGDPHRVTIGGQSAGGGAVLTLLGMPAAQHLFHAAWSVSAAIGDVPVDEARSRAERLAALAGVTADRSGFASVDEETLHALQDRAAHAPSRDRLASVREMLRNLAWGPMIDGELLTRLTVDSLAAGVGSDKPLLIGAADDEFTMVTMRMQRMLRFVPTGIGLGMLGLRGQDRRAYLMANPIERRRGTAGLLGRYVSDRVFRSLVARVLQARREAAAPTWAYRFSWASPVIGWACHCLDVPFWFDCLDADRVTAITGDDPPRALADAMHGAAVRLVRDHTEDWEPWREPERTTRVFDDPTPGPAVIRDGYASAALG</sequence>
<evidence type="ECO:0000256" key="1">
    <source>
        <dbReference type="ARBA" id="ARBA00005964"/>
    </source>
</evidence>
<dbReference type="EC" id="3.1.1.-" evidence="3"/>
<dbReference type="Gene3D" id="3.40.50.1820">
    <property type="entry name" value="alpha/beta hydrolase"/>
    <property type="match status" value="1"/>
</dbReference>
<gene>
    <name evidence="6" type="ORF">F6B40_11430</name>
</gene>
<dbReference type="EMBL" id="VYUY01000015">
    <property type="protein sequence ID" value="KAA9132302.1"/>
    <property type="molecule type" value="Genomic_DNA"/>
</dbReference>
<dbReference type="InterPro" id="IPR019826">
    <property type="entry name" value="Carboxylesterase_B_AS"/>
</dbReference>
<dbReference type="SUPFAM" id="SSF53474">
    <property type="entry name" value="alpha/beta-Hydrolases"/>
    <property type="match status" value="1"/>
</dbReference>
<dbReference type="Proteomes" id="UP000326838">
    <property type="component" value="Unassembled WGS sequence"/>
</dbReference>
<dbReference type="InterPro" id="IPR002018">
    <property type="entry name" value="CarbesteraseB"/>
</dbReference>
<feature type="domain" description="Carboxylesterase type B" evidence="5">
    <location>
        <begin position="44"/>
        <end position="359"/>
    </location>
</feature>